<dbReference type="EMBL" id="JBJUVG010000008">
    <property type="protein sequence ID" value="MFM9413944.1"/>
    <property type="molecule type" value="Genomic_DNA"/>
</dbReference>
<evidence type="ECO:0000313" key="2">
    <source>
        <dbReference type="EMBL" id="MFM9413944.1"/>
    </source>
</evidence>
<feature type="region of interest" description="Disordered" evidence="1">
    <location>
        <begin position="1"/>
        <end position="71"/>
    </location>
</feature>
<evidence type="ECO:0000313" key="3">
    <source>
        <dbReference type="Proteomes" id="UP001631949"/>
    </source>
</evidence>
<reference evidence="2 3" key="1">
    <citation type="journal article" date="2016" name="Int. J. Syst. Evol. Microbiol.">
        <title>Peptococcus simiae sp. nov., isolated from rhesus macaque faeces and emended description of the genus Peptococcus.</title>
        <authorList>
            <person name="Shkoporov A.N."/>
            <person name="Efimov B.A."/>
            <person name="Kondova I."/>
            <person name="Ouwerling B."/>
            <person name="Chaplin A.V."/>
            <person name="Shcherbakova V.A."/>
            <person name="Langermans J.A.M."/>
        </authorList>
    </citation>
    <scope>NUCLEOTIDE SEQUENCE [LARGE SCALE GENOMIC DNA]</scope>
    <source>
        <strain evidence="2 3">M108</strain>
    </source>
</reference>
<sequence>MSDDKYRPHTQIPPDASASQAEDPRDVSRAPGAIDEEDPSEVYFTDSPLDESLLDEGDDYAPTDDLDTPADPYLEEALAADDTPDQPASHRDIIADGSRPLTEKLSALADELIDAPSPLLRKDSVIIDRASTLALVEELLAYCESEGPAADDNLMDALTADGHKDETYKPLRRVKARAQVVIAEATVQADNIVNDARVLSKELLQDTEEQIKARYDEVDADIKSKLDGAQILSQQRLTEARTALTSSRQQAVDILNRYMDKAEDDYQGYWVRAEKTLQAALEQSDLVLAKVTDIFEREMDVISKDLQTIDDILEELQMNRPR</sequence>
<protein>
    <submittedName>
        <fullName evidence="2">Uncharacterized protein</fullName>
    </submittedName>
</protein>
<comment type="caution">
    <text evidence="2">The sequence shown here is derived from an EMBL/GenBank/DDBJ whole genome shotgun (WGS) entry which is preliminary data.</text>
</comment>
<dbReference type="RefSeq" id="WP_408977559.1">
    <property type="nucleotide sequence ID" value="NZ_JBJUVG010000008.1"/>
</dbReference>
<name>A0ABW9GZ93_9FIRM</name>
<keyword evidence="3" id="KW-1185">Reference proteome</keyword>
<accession>A0ABW9GZ93</accession>
<evidence type="ECO:0000256" key="1">
    <source>
        <dbReference type="SAM" id="MobiDB-lite"/>
    </source>
</evidence>
<organism evidence="2 3">
    <name type="scientific">Peptococcus simiae</name>
    <dbReference type="NCBI Taxonomy" id="1643805"/>
    <lineage>
        <taxon>Bacteria</taxon>
        <taxon>Bacillati</taxon>
        <taxon>Bacillota</taxon>
        <taxon>Clostridia</taxon>
        <taxon>Eubacteriales</taxon>
        <taxon>Peptococcaceae</taxon>
        <taxon>Peptococcus</taxon>
    </lineage>
</organism>
<proteinExistence type="predicted"/>
<dbReference type="Proteomes" id="UP001631949">
    <property type="component" value="Unassembled WGS sequence"/>
</dbReference>
<feature type="region of interest" description="Disordered" evidence="1">
    <location>
        <begin position="78"/>
        <end position="97"/>
    </location>
</feature>
<gene>
    <name evidence="2" type="ORF">ACKQTC_06160</name>
</gene>
<feature type="compositionally biased region" description="Acidic residues" evidence="1">
    <location>
        <begin position="48"/>
        <end position="68"/>
    </location>
</feature>